<sequence>MSMKFFGIGICGYRSRCLYRSVFDVVAIVVAFFVGGSRCRFGLLDSGLG</sequence>
<keyword evidence="1" id="KW-0472">Membrane</keyword>
<keyword evidence="1" id="KW-0812">Transmembrane</keyword>
<organism evidence="2 3">
    <name type="scientific">Evansella alkalicola</name>
    <dbReference type="NCBI Taxonomy" id="745819"/>
    <lineage>
        <taxon>Bacteria</taxon>
        <taxon>Bacillati</taxon>
        <taxon>Bacillota</taxon>
        <taxon>Bacilli</taxon>
        <taxon>Bacillales</taxon>
        <taxon>Bacillaceae</taxon>
        <taxon>Evansella</taxon>
    </lineage>
</organism>
<protein>
    <submittedName>
        <fullName evidence="2">Uncharacterized protein</fullName>
    </submittedName>
</protein>
<reference evidence="2 3" key="1">
    <citation type="submission" date="2021-06" db="EMBL/GenBank/DDBJ databases">
        <title>Bacillus sp. RD4P76, an endophyte from a halophyte.</title>
        <authorList>
            <person name="Sun J.-Q."/>
        </authorList>
    </citation>
    <scope>NUCLEOTIDE SEQUENCE [LARGE SCALE GENOMIC DNA]</scope>
    <source>
        <strain evidence="2 3">JCM 17098</strain>
    </source>
</reference>
<keyword evidence="3" id="KW-1185">Reference proteome</keyword>
<dbReference type="EMBL" id="JAHQCR010000064">
    <property type="protein sequence ID" value="MBU9722956.1"/>
    <property type="molecule type" value="Genomic_DNA"/>
</dbReference>
<name>A0ABS6JXY9_9BACI</name>
<keyword evidence="1" id="KW-1133">Transmembrane helix</keyword>
<evidence type="ECO:0000256" key="1">
    <source>
        <dbReference type="SAM" id="Phobius"/>
    </source>
</evidence>
<proteinExistence type="predicted"/>
<accession>A0ABS6JXY9</accession>
<dbReference type="RefSeq" id="WP_176371272.1">
    <property type="nucleotide sequence ID" value="NZ_JAHQCR010000064.1"/>
</dbReference>
<evidence type="ECO:0000313" key="2">
    <source>
        <dbReference type="EMBL" id="MBU9722956.1"/>
    </source>
</evidence>
<feature type="transmembrane region" description="Helical" evidence="1">
    <location>
        <begin position="21"/>
        <end position="43"/>
    </location>
</feature>
<evidence type="ECO:0000313" key="3">
    <source>
        <dbReference type="Proteomes" id="UP000790580"/>
    </source>
</evidence>
<gene>
    <name evidence="2" type="ORF">KS407_16175</name>
</gene>
<dbReference type="Proteomes" id="UP000790580">
    <property type="component" value="Unassembled WGS sequence"/>
</dbReference>
<comment type="caution">
    <text evidence="2">The sequence shown here is derived from an EMBL/GenBank/DDBJ whole genome shotgun (WGS) entry which is preliminary data.</text>
</comment>